<protein>
    <submittedName>
        <fullName evidence="2">Alpha/beta hydrolase</fullName>
    </submittedName>
</protein>
<evidence type="ECO:0000259" key="1">
    <source>
        <dbReference type="Pfam" id="PF12697"/>
    </source>
</evidence>
<gene>
    <name evidence="2" type="ORF">GCM10007036_28840</name>
</gene>
<sequence>MTDDGYRSIFTTAQDGLSLHARDYGARSSERLPVVCLAGLTRNSVDFHDLALALANHRHRPRRVVALDYRGRGQSAWDPEWKNYDVRIEVGDVMAQLAALGVEQAVFVGTSRGGLVTMGLAAARPALIRAAVLNDIGPVIEAKGLIRIRSYVGKLPAPRTLAEAADYFRHISDARFPALAAEDWEVLARGSFVERDGKLAPSYDPALMKPLASLDLEAALPTLWPLFAGLSAVPLLAIRGEHSDLLTPETLDAMAKAHPALQRWIVPGQGHAPLLRDAPTVNRIAAFVAAVEDGLTVPRLDAVGAAAPTA</sequence>
<proteinExistence type="predicted"/>
<evidence type="ECO:0000313" key="2">
    <source>
        <dbReference type="EMBL" id="GGH23238.1"/>
    </source>
</evidence>
<dbReference type="InterPro" id="IPR000073">
    <property type="entry name" value="AB_hydrolase_1"/>
</dbReference>
<dbReference type="PANTHER" id="PTHR43194:SF2">
    <property type="entry name" value="PEROXISOMAL MEMBRANE PROTEIN LPX1"/>
    <property type="match status" value="1"/>
</dbReference>
<dbReference type="InterPro" id="IPR050228">
    <property type="entry name" value="Carboxylesterase_BioH"/>
</dbReference>
<dbReference type="Proteomes" id="UP000603912">
    <property type="component" value="Unassembled WGS sequence"/>
</dbReference>
<dbReference type="RefSeq" id="WP_188518433.1">
    <property type="nucleotide sequence ID" value="NZ_BMES01000002.1"/>
</dbReference>
<reference evidence="2" key="1">
    <citation type="journal article" date="2014" name="Int. J. Syst. Evol. Microbiol.">
        <title>Complete genome sequence of Corynebacterium casei LMG S-19264T (=DSM 44701T), isolated from a smear-ripened cheese.</title>
        <authorList>
            <consortium name="US DOE Joint Genome Institute (JGI-PGF)"/>
            <person name="Walter F."/>
            <person name="Albersmeier A."/>
            <person name="Kalinowski J."/>
            <person name="Ruckert C."/>
        </authorList>
    </citation>
    <scope>NUCLEOTIDE SEQUENCE</scope>
    <source>
        <strain evidence="2">CGMCC 1.12214</strain>
    </source>
</reference>
<dbReference type="Pfam" id="PF12697">
    <property type="entry name" value="Abhydrolase_6"/>
    <property type="match status" value="1"/>
</dbReference>
<dbReference type="SUPFAM" id="SSF53474">
    <property type="entry name" value="alpha/beta-Hydrolases"/>
    <property type="match status" value="1"/>
</dbReference>
<reference evidence="2" key="2">
    <citation type="submission" date="2020-09" db="EMBL/GenBank/DDBJ databases">
        <authorList>
            <person name="Sun Q."/>
            <person name="Zhou Y."/>
        </authorList>
    </citation>
    <scope>NUCLEOTIDE SEQUENCE</scope>
    <source>
        <strain evidence="2">CGMCC 1.12214</strain>
    </source>
</reference>
<evidence type="ECO:0000313" key="3">
    <source>
        <dbReference type="Proteomes" id="UP000603912"/>
    </source>
</evidence>
<accession>A0A917MIX1</accession>
<feature type="domain" description="AB hydrolase-1" evidence="1">
    <location>
        <begin position="34"/>
        <end position="279"/>
    </location>
</feature>
<dbReference type="InterPro" id="IPR029058">
    <property type="entry name" value="AB_hydrolase_fold"/>
</dbReference>
<dbReference type="GO" id="GO:0016787">
    <property type="term" value="F:hydrolase activity"/>
    <property type="evidence" value="ECO:0007669"/>
    <property type="project" value="UniProtKB-KW"/>
</dbReference>
<dbReference type="PANTHER" id="PTHR43194">
    <property type="entry name" value="HYDROLASE ALPHA/BETA FOLD FAMILY"/>
    <property type="match status" value="1"/>
</dbReference>
<comment type="caution">
    <text evidence="2">The sequence shown here is derived from an EMBL/GenBank/DDBJ whole genome shotgun (WGS) entry which is preliminary data.</text>
</comment>
<dbReference type="EMBL" id="BMES01000002">
    <property type="protein sequence ID" value="GGH23238.1"/>
    <property type="molecule type" value="Genomic_DNA"/>
</dbReference>
<dbReference type="AlphaFoldDB" id="A0A917MIX1"/>
<keyword evidence="2" id="KW-0378">Hydrolase</keyword>
<organism evidence="2 3">
    <name type="scientific">Alsobacter metallidurans</name>
    <dbReference type="NCBI Taxonomy" id="340221"/>
    <lineage>
        <taxon>Bacteria</taxon>
        <taxon>Pseudomonadati</taxon>
        <taxon>Pseudomonadota</taxon>
        <taxon>Alphaproteobacteria</taxon>
        <taxon>Hyphomicrobiales</taxon>
        <taxon>Alsobacteraceae</taxon>
        <taxon>Alsobacter</taxon>
    </lineage>
</organism>
<keyword evidence="3" id="KW-1185">Reference proteome</keyword>
<name>A0A917MIX1_9HYPH</name>
<dbReference type="Gene3D" id="3.40.50.1820">
    <property type="entry name" value="alpha/beta hydrolase"/>
    <property type="match status" value="1"/>
</dbReference>